<accession>A0A1M6BDY7</accession>
<evidence type="ECO:0000313" key="3">
    <source>
        <dbReference type="Proteomes" id="UP000184418"/>
    </source>
</evidence>
<keyword evidence="3" id="KW-1185">Reference proteome</keyword>
<dbReference type="PANTHER" id="PTHR37833:SF1">
    <property type="entry name" value="SIGNAL PEPTIDE PROTEIN"/>
    <property type="match status" value="1"/>
</dbReference>
<feature type="region of interest" description="Disordered" evidence="1">
    <location>
        <begin position="48"/>
        <end position="73"/>
    </location>
</feature>
<dbReference type="STRING" id="1121955.SAMN02745146_0972"/>
<proteinExistence type="predicted"/>
<evidence type="ECO:0000313" key="2">
    <source>
        <dbReference type="EMBL" id="SHI46974.1"/>
    </source>
</evidence>
<evidence type="ECO:0000256" key="1">
    <source>
        <dbReference type="SAM" id="MobiDB-lite"/>
    </source>
</evidence>
<name>A0A1M6BDY7_9BACT</name>
<dbReference type="EMBL" id="FQYN01000001">
    <property type="protein sequence ID" value="SHI46974.1"/>
    <property type="molecule type" value="Genomic_DNA"/>
</dbReference>
<dbReference type="AlphaFoldDB" id="A0A1M6BDY7"/>
<dbReference type="InterPro" id="IPR011467">
    <property type="entry name" value="DUF1573"/>
</dbReference>
<gene>
    <name evidence="2" type="ORF">SAMN02745146_0972</name>
</gene>
<dbReference type="InterPro" id="IPR013783">
    <property type="entry name" value="Ig-like_fold"/>
</dbReference>
<dbReference type="Gene3D" id="2.60.40.10">
    <property type="entry name" value="Immunoglobulins"/>
    <property type="match status" value="1"/>
</dbReference>
<protein>
    <recommendedName>
        <fullName evidence="4">DUF1573 domain-containing protein</fullName>
    </recommendedName>
</protein>
<evidence type="ECO:0008006" key="4">
    <source>
        <dbReference type="Google" id="ProtNLM"/>
    </source>
</evidence>
<dbReference type="PANTHER" id="PTHR37833">
    <property type="entry name" value="LIPOPROTEIN-RELATED"/>
    <property type="match status" value="1"/>
</dbReference>
<sequence>MAPDRPFYSPLMKRTLFSALLAGIVLLGSCTNDKTAEVGTDGMNAAATTASDAANPTVDNPNVASETETPNPNAPVMTFTESEFNFGDIQPGAVVKHTFSFTNTGKSPLLIENATASCGCTTPNWTKDPIAPGGKGTIDVQFDSHGKTGLQNKEVSVRANTQPNITPIVIKANVLSDGAAGPVK</sequence>
<reference evidence="2 3" key="1">
    <citation type="submission" date="2016-11" db="EMBL/GenBank/DDBJ databases">
        <authorList>
            <person name="Jaros S."/>
            <person name="Januszkiewicz K."/>
            <person name="Wedrychowicz H."/>
        </authorList>
    </citation>
    <scope>NUCLEOTIDE SEQUENCE [LARGE SCALE GENOMIC DNA]</scope>
    <source>
        <strain evidence="2 3">DSM 21074</strain>
    </source>
</reference>
<dbReference type="Pfam" id="PF07610">
    <property type="entry name" value="DUF1573"/>
    <property type="match status" value="1"/>
</dbReference>
<dbReference type="Proteomes" id="UP000184418">
    <property type="component" value="Unassembled WGS sequence"/>
</dbReference>
<feature type="compositionally biased region" description="Polar residues" evidence="1">
    <location>
        <begin position="57"/>
        <end position="71"/>
    </location>
</feature>
<organism evidence="2 3">
    <name type="scientific">Hymenobacter daecheongensis DSM 21074</name>
    <dbReference type="NCBI Taxonomy" id="1121955"/>
    <lineage>
        <taxon>Bacteria</taxon>
        <taxon>Pseudomonadati</taxon>
        <taxon>Bacteroidota</taxon>
        <taxon>Cytophagia</taxon>
        <taxon>Cytophagales</taxon>
        <taxon>Hymenobacteraceae</taxon>
        <taxon>Hymenobacter</taxon>
    </lineage>
</organism>
<dbReference type="PROSITE" id="PS51257">
    <property type="entry name" value="PROKAR_LIPOPROTEIN"/>
    <property type="match status" value="1"/>
</dbReference>